<dbReference type="PANTHER" id="PTHR46079">
    <property type="entry name" value="FERM DOMAIN-CONTAINING PROTEIN 4"/>
    <property type="match status" value="1"/>
</dbReference>
<evidence type="ECO:0000256" key="2">
    <source>
        <dbReference type="ARBA" id="ARBA00022490"/>
    </source>
</evidence>
<feature type="domain" description="Cytohesin Ubiquitin Protein Inducing" evidence="7">
    <location>
        <begin position="113"/>
        <end position="225"/>
    </location>
</feature>
<feature type="region of interest" description="Disordered" evidence="5">
    <location>
        <begin position="319"/>
        <end position="340"/>
    </location>
</feature>
<dbReference type="EMBL" id="OC915609">
    <property type="protein sequence ID" value="CAD7641174.1"/>
    <property type="molecule type" value="Genomic_DNA"/>
</dbReference>
<feature type="transmembrane region" description="Helical" evidence="6">
    <location>
        <begin position="21"/>
        <end position="41"/>
    </location>
</feature>
<comment type="subcellular location">
    <subcellularLocation>
        <location evidence="1">Cytoplasm</location>
    </subcellularLocation>
</comment>
<evidence type="ECO:0000313" key="8">
    <source>
        <dbReference type="EMBL" id="CAD7641174.1"/>
    </source>
</evidence>
<evidence type="ECO:0000313" key="9">
    <source>
        <dbReference type="Proteomes" id="UP000728032"/>
    </source>
</evidence>
<dbReference type="Pfam" id="PF11819">
    <property type="entry name" value="CUPID"/>
    <property type="match status" value="1"/>
</dbReference>
<organism evidence="8">
    <name type="scientific">Oppiella nova</name>
    <dbReference type="NCBI Taxonomy" id="334625"/>
    <lineage>
        <taxon>Eukaryota</taxon>
        <taxon>Metazoa</taxon>
        <taxon>Ecdysozoa</taxon>
        <taxon>Arthropoda</taxon>
        <taxon>Chelicerata</taxon>
        <taxon>Arachnida</taxon>
        <taxon>Acari</taxon>
        <taxon>Acariformes</taxon>
        <taxon>Sarcoptiformes</taxon>
        <taxon>Oribatida</taxon>
        <taxon>Brachypylina</taxon>
        <taxon>Oppioidea</taxon>
        <taxon>Oppiidae</taxon>
        <taxon>Oppiella</taxon>
    </lineage>
</organism>
<keyword evidence="2" id="KW-0963">Cytoplasm</keyword>
<evidence type="ECO:0000256" key="5">
    <source>
        <dbReference type="SAM" id="MobiDB-lite"/>
    </source>
</evidence>
<feature type="region of interest" description="Disordered" evidence="5">
    <location>
        <begin position="473"/>
        <end position="521"/>
    </location>
</feature>
<feature type="compositionally biased region" description="Low complexity" evidence="5">
    <location>
        <begin position="69"/>
        <end position="85"/>
    </location>
</feature>
<keyword evidence="6" id="KW-1133">Transmembrane helix</keyword>
<evidence type="ECO:0000256" key="3">
    <source>
        <dbReference type="ARBA" id="ARBA00023054"/>
    </source>
</evidence>
<feature type="region of interest" description="Disordered" evidence="5">
    <location>
        <begin position="262"/>
        <end position="288"/>
    </location>
</feature>
<dbReference type="Proteomes" id="UP000728032">
    <property type="component" value="Unassembled WGS sequence"/>
</dbReference>
<gene>
    <name evidence="8" type="ORF">ONB1V03_LOCUS2959</name>
</gene>
<feature type="compositionally biased region" description="Polar residues" evidence="5">
    <location>
        <begin position="895"/>
        <end position="908"/>
    </location>
</feature>
<keyword evidence="6" id="KW-0472">Membrane</keyword>
<keyword evidence="6" id="KW-0812">Transmembrane</keyword>
<keyword evidence="9" id="KW-1185">Reference proteome</keyword>
<evidence type="ECO:0000256" key="4">
    <source>
        <dbReference type="SAM" id="Coils"/>
    </source>
</evidence>
<feature type="compositionally biased region" description="Polar residues" evidence="5">
    <location>
        <begin position="939"/>
        <end position="950"/>
    </location>
</feature>
<feature type="coiled-coil region" evidence="4">
    <location>
        <begin position="116"/>
        <end position="150"/>
    </location>
</feature>
<evidence type="ECO:0000259" key="7">
    <source>
        <dbReference type="Pfam" id="PF11819"/>
    </source>
</evidence>
<evidence type="ECO:0000256" key="6">
    <source>
        <dbReference type="SAM" id="Phobius"/>
    </source>
</evidence>
<sequence length="950" mass="105335">MTTTSRVSVSRRTFGPCNVTVYVWFAASAVLTKCIWSMAIAQHQFYIDRRNSHKSCLTSPRTVEQIASELNSSTVSSTESSRANSLTTSRRSLSAHSLPTLRIEDETLTQLESNKAVKEKEMFETLKVRKEALEEAMNKKLAELKALCLKEGELTGELPPETPLNANEPMPQIRRRVGTAFTLNDKLLLKPKTKEEEILSKLELEFEIQSKIVSAASKLAKDVNPKKNVRKQRKQAYQQSLAKLKDLEGRLMVVRRQIAASKLAKSRRNQSTEDLSEDNISHSTDESQEKCENSLNKFFVTERNHKQILMKRSASLYSSSVPGTPNKFNENHGSRVRPLSPSVTSLVNRVQVIQRPRSAAAKSEPTFDYDTDEESNEMLKNLNTDFADNASSAGSSSGGTNASVIYIGEQKSKHLLSPYVNKYETSIHLNESSNLYSVPNRRTSIAIKSQDDTQLRQAVNAPKESVVVVNKNHRELQNENKTSQLNRSNSLDNSQRRRTSSQGSAEGYPNPNSPSYDSHHIHYRNHYPSYRVSRTETPEMGPPMSPCLTSTHLAQRPLPTIPTNECLSPKYLPPISSPLVNPCDSRMYCETNKCISPQTICLDAIDTSLMPQHRNHKTIQKTLFNFEEPIVMRSENQTPMSPRSVTPSKSAMNSMPTHKSHVKNDQPFPPPAPKTSKTWTETSLDFVLPANSETKQTILQTLHSNPSKAINGRNANSIANHESAKELYVNVVNMAPNASAPQTPRALSSATPSPPQSLPTPTPPLASPAPTPIPLHISSTVNVNRNSIASINKSINGDSASKPPAIPMSPTIPSGNGVEVTVVSVGHFQPYWEEEKPFELEDFYKYSQKHRSSQQTTSTPVPNMTSPVHHHNAGQSSRASVALSPSGRPMGPEVSVNSCQSPNSSLLNDSLKGQMIVSDSFTNELMAWYDDRDTDPHNRTNTSKQNATLV</sequence>
<dbReference type="PANTHER" id="PTHR46079:SF2">
    <property type="entry name" value="FERM DOMAIN-CONTAINING PROTEIN"/>
    <property type="match status" value="1"/>
</dbReference>
<feature type="compositionally biased region" description="Polar residues" evidence="5">
    <location>
        <begin position="636"/>
        <end position="657"/>
    </location>
</feature>
<feature type="region of interest" description="Disordered" evidence="5">
    <location>
        <begin position="636"/>
        <end position="677"/>
    </location>
</feature>
<feature type="region of interest" description="Disordered" evidence="5">
    <location>
        <begin position="739"/>
        <end position="771"/>
    </location>
</feature>
<accession>A0A7R9LGK7</accession>
<name>A0A7R9LGK7_9ACAR</name>
<feature type="compositionally biased region" description="Basic and acidic residues" evidence="5">
    <location>
        <begin position="279"/>
        <end position="288"/>
    </location>
</feature>
<protein>
    <recommendedName>
        <fullName evidence="7">Cytohesin Ubiquitin Protein Inducing domain-containing protein</fullName>
    </recommendedName>
</protein>
<dbReference type="InterPro" id="IPR021774">
    <property type="entry name" value="CUPID"/>
</dbReference>
<dbReference type="GO" id="GO:0005737">
    <property type="term" value="C:cytoplasm"/>
    <property type="evidence" value="ECO:0007669"/>
    <property type="project" value="UniProtKB-SubCell"/>
</dbReference>
<dbReference type="EMBL" id="CAJPVJ010000784">
    <property type="protein sequence ID" value="CAG2163383.1"/>
    <property type="molecule type" value="Genomic_DNA"/>
</dbReference>
<feature type="compositionally biased region" description="Polar residues" evidence="5">
    <location>
        <begin position="479"/>
        <end position="493"/>
    </location>
</feature>
<dbReference type="GO" id="GO:0090162">
    <property type="term" value="P:establishment of epithelial cell polarity"/>
    <property type="evidence" value="ECO:0007669"/>
    <property type="project" value="InterPro"/>
</dbReference>
<feature type="region of interest" description="Disordered" evidence="5">
    <location>
        <begin position="931"/>
        <end position="950"/>
    </location>
</feature>
<reference evidence="8" key="1">
    <citation type="submission" date="2020-11" db="EMBL/GenBank/DDBJ databases">
        <authorList>
            <person name="Tran Van P."/>
        </authorList>
    </citation>
    <scope>NUCLEOTIDE SEQUENCE</scope>
</reference>
<evidence type="ECO:0000256" key="1">
    <source>
        <dbReference type="ARBA" id="ARBA00004496"/>
    </source>
</evidence>
<keyword evidence="3 4" id="KW-0175">Coiled coil</keyword>
<dbReference type="AlphaFoldDB" id="A0A7R9LGK7"/>
<dbReference type="InterPro" id="IPR047176">
    <property type="entry name" value="FRMD4A/B"/>
</dbReference>
<proteinExistence type="predicted"/>
<feature type="compositionally biased region" description="Polar residues" evidence="5">
    <location>
        <begin position="853"/>
        <end position="866"/>
    </location>
</feature>
<feature type="compositionally biased region" description="Pro residues" evidence="5">
    <location>
        <begin position="752"/>
        <end position="771"/>
    </location>
</feature>
<feature type="region of interest" description="Disordered" evidence="5">
    <location>
        <begin position="849"/>
        <end position="910"/>
    </location>
</feature>
<feature type="region of interest" description="Disordered" evidence="5">
    <location>
        <begin position="69"/>
        <end position="93"/>
    </location>
</feature>
<feature type="compositionally biased region" description="Polar residues" evidence="5">
    <location>
        <begin position="319"/>
        <end position="328"/>
    </location>
</feature>
<dbReference type="OrthoDB" id="6517069at2759"/>